<dbReference type="AlphaFoldDB" id="A0A843SJY3"/>
<evidence type="ECO:0000259" key="2">
    <source>
        <dbReference type="Pfam" id="PF01757"/>
    </source>
</evidence>
<keyword evidence="1" id="KW-0472">Membrane</keyword>
<accession>A0A843SJY3</accession>
<evidence type="ECO:0000313" key="4">
    <source>
        <dbReference type="Proteomes" id="UP000444318"/>
    </source>
</evidence>
<comment type="caution">
    <text evidence="3">The sequence shown here is derived from an EMBL/GenBank/DDBJ whole genome shotgun (WGS) entry which is preliminary data.</text>
</comment>
<feature type="transmembrane region" description="Helical" evidence="1">
    <location>
        <begin position="140"/>
        <end position="161"/>
    </location>
</feature>
<feature type="transmembrane region" description="Helical" evidence="1">
    <location>
        <begin position="267"/>
        <end position="288"/>
    </location>
</feature>
<reference evidence="3 4" key="1">
    <citation type="submission" date="2019-10" db="EMBL/GenBank/DDBJ databases">
        <title>Two novel species isolated from a subtropical stream in China.</title>
        <authorList>
            <person name="Lu H."/>
        </authorList>
    </citation>
    <scope>NUCLEOTIDE SEQUENCE [LARGE SCALE GENOMIC DNA]</scope>
    <source>
        <strain evidence="3 4">FT103W</strain>
    </source>
</reference>
<keyword evidence="1" id="KW-0812">Transmembrane</keyword>
<keyword evidence="3" id="KW-0808">Transferase</keyword>
<feature type="domain" description="Acyltransferase 3" evidence="2">
    <location>
        <begin position="9"/>
        <end position="356"/>
    </location>
</feature>
<dbReference type="EMBL" id="WHUF01000012">
    <property type="protein sequence ID" value="MQA23582.1"/>
    <property type="molecule type" value="Genomic_DNA"/>
</dbReference>
<proteinExistence type="predicted"/>
<dbReference type="Pfam" id="PF01757">
    <property type="entry name" value="Acyl_transf_3"/>
    <property type="match status" value="1"/>
</dbReference>
<feature type="transmembrane region" description="Helical" evidence="1">
    <location>
        <begin position="12"/>
        <end position="31"/>
    </location>
</feature>
<dbReference type="RefSeq" id="WP_152809688.1">
    <property type="nucleotide sequence ID" value="NZ_WHUF01000012.1"/>
</dbReference>
<feature type="transmembrane region" description="Helical" evidence="1">
    <location>
        <begin position="243"/>
        <end position="261"/>
    </location>
</feature>
<keyword evidence="3" id="KW-0012">Acyltransferase</keyword>
<feature type="transmembrane region" description="Helical" evidence="1">
    <location>
        <begin position="168"/>
        <end position="186"/>
    </location>
</feature>
<feature type="transmembrane region" description="Helical" evidence="1">
    <location>
        <begin position="90"/>
        <end position="110"/>
    </location>
</feature>
<keyword evidence="1" id="KW-1133">Transmembrane helix</keyword>
<name>A0A843SJY3_9BURK</name>
<evidence type="ECO:0000313" key="3">
    <source>
        <dbReference type="EMBL" id="MQA23582.1"/>
    </source>
</evidence>
<dbReference type="GO" id="GO:0016020">
    <property type="term" value="C:membrane"/>
    <property type="evidence" value="ECO:0007669"/>
    <property type="project" value="TreeGrafter"/>
</dbReference>
<dbReference type="GO" id="GO:0016747">
    <property type="term" value="F:acyltransferase activity, transferring groups other than amino-acyl groups"/>
    <property type="evidence" value="ECO:0007669"/>
    <property type="project" value="InterPro"/>
</dbReference>
<dbReference type="PANTHER" id="PTHR23028:SF53">
    <property type="entry name" value="ACYL_TRANSF_3 DOMAIN-CONTAINING PROTEIN"/>
    <property type="match status" value="1"/>
</dbReference>
<dbReference type="InterPro" id="IPR002656">
    <property type="entry name" value="Acyl_transf_3_dom"/>
</dbReference>
<gene>
    <name evidence="3" type="ORF">GEV01_29075</name>
</gene>
<organism evidence="3 4">
    <name type="scientific">Rugamonas rivuli</name>
    <dbReference type="NCBI Taxonomy" id="2743358"/>
    <lineage>
        <taxon>Bacteria</taxon>
        <taxon>Pseudomonadati</taxon>
        <taxon>Pseudomonadota</taxon>
        <taxon>Betaproteobacteria</taxon>
        <taxon>Burkholderiales</taxon>
        <taxon>Oxalobacteraceae</taxon>
        <taxon>Telluria group</taxon>
        <taxon>Rugamonas</taxon>
    </lineage>
</organism>
<feature type="transmembrane region" description="Helical" evidence="1">
    <location>
        <begin position="51"/>
        <end position="69"/>
    </location>
</feature>
<protein>
    <submittedName>
        <fullName evidence="3">Acyltransferase family protein</fullName>
    </submittedName>
</protein>
<feature type="transmembrane region" description="Helical" evidence="1">
    <location>
        <begin position="206"/>
        <end position="227"/>
    </location>
</feature>
<feature type="transmembrane region" description="Helical" evidence="1">
    <location>
        <begin position="300"/>
        <end position="317"/>
    </location>
</feature>
<dbReference type="InterPro" id="IPR050879">
    <property type="entry name" value="Acyltransferase_3"/>
</dbReference>
<dbReference type="PANTHER" id="PTHR23028">
    <property type="entry name" value="ACETYLTRANSFERASE"/>
    <property type="match status" value="1"/>
</dbReference>
<keyword evidence="4" id="KW-1185">Reference proteome</keyword>
<feature type="transmembrane region" description="Helical" evidence="1">
    <location>
        <begin position="337"/>
        <end position="359"/>
    </location>
</feature>
<sequence>MNPSSPGRNAGLDTLRALAIVLVFANHYMLFVSGTPTFGWFSEVGWTGVDLFFALSGYLIGNQILGGIRRSRLSDGGERFSLVRFYARRLLRTLPNFYVVLALYALWPAFRGTSVLPPLWKFLTFTQNIQLTPGTAFSHAWSLCVEEQFYFLLPAVALAIAACRRPLLLAWLAVIGTLLAGMAIRSHLWTAHAGMVEQGSFHYYTLIYYSSLCRFDELVAGVALALLKNHHAGAWTRLTSRGNWALAAGAALLALTWSLFIEDHYGYAMTVIGYPMLGLSFTLLLIAALSPGSLLQKLRVPGAASIALWSYAIYLTHKTLCVLLRAPLQAEGWGPDSWQAIVLMSAASALAGWLLYLLVETPFMKLRDRYVPGNFARQAVPTGVVA</sequence>
<dbReference type="Proteomes" id="UP000444318">
    <property type="component" value="Unassembled WGS sequence"/>
</dbReference>
<evidence type="ECO:0000256" key="1">
    <source>
        <dbReference type="SAM" id="Phobius"/>
    </source>
</evidence>